<gene>
    <name evidence="2" type="ORF">PROFUN_09539</name>
</gene>
<accession>A0A2P6MT03</accession>
<name>A0A2P6MT03_9EUKA</name>
<organism evidence="2 3">
    <name type="scientific">Planoprotostelium fungivorum</name>
    <dbReference type="NCBI Taxonomy" id="1890364"/>
    <lineage>
        <taxon>Eukaryota</taxon>
        <taxon>Amoebozoa</taxon>
        <taxon>Evosea</taxon>
        <taxon>Variosea</taxon>
        <taxon>Cavosteliida</taxon>
        <taxon>Cavosteliaceae</taxon>
        <taxon>Planoprotostelium</taxon>
    </lineage>
</organism>
<protein>
    <submittedName>
        <fullName evidence="2">Extracellular matrix protein</fullName>
    </submittedName>
</protein>
<comment type="caution">
    <text evidence="2">The sequence shown here is derived from an EMBL/GenBank/DDBJ whole genome shotgun (WGS) entry which is preliminary data.</text>
</comment>
<evidence type="ECO:0000313" key="3">
    <source>
        <dbReference type="Proteomes" id="UP000241769"/>
    </source>
</evidence>
<proteinExistence type="predicted"/>
<dbReference type="EMBL" id="MDYQ01000439">
    <property type="protein sequence ID" value="PRP74839.1"/>
    <property type="molecule type" value="Genomic_DNA"/>
</dbReference>
<reference evidence="2 3" key="1">
    <citation type="journal article" date="2018" name="Genome Biol. Evol.">
        <title>Multiple Roots of Fruiting Body Formation in Amoebozoa.</title>
        <authorList>
            <person name="Hillmann F."/>
            <person name="Forbes G."/>
            <person name="Novohradska S."/>
            <person name="Ferling I."/>
            <person name="Riege K."/>
            <person name="Groth M."/>
            <person name="Westermann M."/>
            <person name="Marz M."/>
            <person name="Spaller T."/>
            <person name="Winckler T."/>
            <person name="Schaap P."/>
            <person name="Glockner G."/>
        </authorList>
    </citation>
    <scope>NUCLEOTIDE SEQUENCE [LARGE SCALE GENOMIC DNA]</scope>
    <source>
        <strain evidence="2 3">Jena</strain>
    </source>
</reference>
<sequence length="218" mass="23902">MLPSIRELNLPANTNREAVSSSPRITQQNNPFTTSPQQFPHNFTQEPPPPHPQFHPGSQHRPSPLIAPASPHLRPFSLSSSQNSFPAPASPTLFPPPSVVPPPSPLAVNNSPTPDPKRRKVTPEASPTTKKWSPKETETKSSPSPKIEGKINSSDLEDKGHADQGKRDDQAYLANFLLQNPEATAEPQLPDQDSLKKLLSVYNKFHNDPCTKLVSNTL</sequence>
<feature type="compositionally biased region" description="Basic and acidic residues" evidence="1">
    <location>
        <begin position="156"/>
        <end position="170"/>
    </location>
</feature>
<dbReference type="InParanoid" id="A0A2P6MT03"/>
<evidence type="ECO:0000313" key="2">
    <source>
        <dbReference type="EMBL" id="PRP74839.1"/>
    </source>
</evidence>
<feature type="compositionally biased region" description="Pro residues" evidence="1">
    <location>
        <begin position="93"/>
        <end position="105"/>
    </location>
</feature>
<keyword evidence="3" id="KW-1185">Reference proteome</keyword>
<feature type="region of interest" description="Disordered" evidence="1">
    <location>
        <begin position="1"/>
        <end position="170"/>
    </location>
</feature>
<dbReference type="Proteomes" id="UP000241769">
    <property type="component" value="Unassembled WGS sequence"/>
</dbReference>
<evidence type="ECO:0000256" key="1">
    <source>
        <dbReference type="SAM" id="MobiDB-lite"/>
    </source>
</evidence>
<feature type="compositionally biased region" description="Polar residues" evidence="1">
    <location>
        <begin position="11"/>
        <end position="38"/>
    </location>
</feature>
<dbReference type="AlphaFoldDB" id="A0A2P6MT03"/>